<protein>
    <submittedName>
        <fullName evidence="2">Uncharacterized protein</fullName>
    </submittedName>
</protein>
<dbReference type="AlphaFoldDB" id="T1IJG4"/>
<accession>T1IJG4</accession>
<sequence length="216" mass="24736">MAACKNGSGRLLCYAHAHKNTFIRSGDEHMDQLSIIYEPNMNVQVQNSNSPFTRIQEIRRKKLCHLIRPILAAQSVQPPAFITSMKNISKKKKIMSALFYTLLVMNFTACLYQTVDRILYYLDKPTTVDAHLIETTHGLFPYVYVYPKTTQELNNFIAKQSHNNADREQCDNFLTDPIVTKLETEVILKYLSIPSYITDAYFAMYIVIGFHALGIG</sequence>
<dbReference type="EnsemblMetazoa" id="SMAR001032-RA">
    <property type="protein sequence ID" value="SMAR001032-PA"/>
    <property type="gene ID" value="SMAR001032"/>
</dbReference>
<organism evidence="2 3">
    <name type="scientific">Strigamia maritima</name>
    <name type="common">European centipede</name>
    <name type="synonym">Geophilus maritimus</name>
    <dbReference type="NCBI Taxonomy" id="126957"/>
    <lineage>
        <taxon>Eukaryota</taxon>
        <taxon>Metazoa</taxon>
        <taxon>Ecdysozoa</taxon>
        <taxon>Arthropoda</taxon>
        <taxon>Myriapoda</taxon>
        <taxon>Chilopoda</taxon>
        <taxon>Pleurostigmophora</taxon>
        <taxon>Geophilomorpha</taxon>
        <taxon>Linotaeniidae</taxon>
        <taxon>Strigamia</taxon>
    </lineage>
</organism>
<proteinExistence type="predicted"/>
<dbReference type="HOGENOM" id="CLU_1279091_0_0_1"/>
<reference evidence="3" key="1">
    <citation type="submission" date="2011-05" db="EMBL/GenBank/DDBJ databases">
        <authorList>
            <person name="Richards S.R."/>
            <person name="Qu J."/>
            <person name="Jiang H."/>
            <person name="Jhangiani S.N."/>
            <person name="Agravi P."/>
            <person name="Goodspeed R."/>
            <person name="Gross S."/>
            <person name="Mandapat C."/>
            <person name="Jackson L."/>
            <person name="Mathew T."/>
            <person name="Pu L."/>
            <person name="Thornton R."/>
            <person name="Saada N."/>
            <person name="Wilczek-Boney K.B."/>
            <person name="Lee S."/>
            <person name="Kovar C."/>
            <person name="Wu Y."/>
            <person name="Scherer S.E."/>
            <person name="Worley K.C."/>
            <person name="Muzny D.M."/>
            <person name="Gibbs R."/>
        </authorList>
    </citation>
    <scope>NUCLEOTIDE SEQUENCE</scope>
    <source>
        <strain evidence="3">Brora</strain>
    </source>
</reference>
<evidence type="ECO:0000313" key="3">
    <source>
        <dbReference type="Proteomes" id="UP000014500"/>
    </source>
</evidence>
<evidence type="ECO:0000313" key="2">
    <source>
        <dbReference type="EnsemblMetazoa" id="SMAR001032-PA"/>
    </source>
</evidence>
<keyword evidence="1" id="KW-1133">Transmembrane helix</keyword>
<feature type="transmembrane region" description="Helical" evidence="1">
    <location>
        <begin position="94"/>
        <end position="115"/>
    </location>
</feature>
<keyword evidence="1" id="KW-0812">Transmembrane</keyword>
<dbReference type="EMBL" id="JH430275">
    <property type="status" value="NOT_ANNOTATED_CDS"/>
    <property type="molecule type" value="Genomic_DNA"/>
</dbReference>
<keyword evidence="1" id="KW-0472">Membrane</keyword>
<dbReference type="PhylomeDB" id="T1IJG4"/>
<evidence type="ECO:0000256" key="1">
    <source>
        <dbReference type="SAM" id="Phobius"/>
    </source>
</evidence>
<feature type="transmembrane region" description="Helical" evidence="1">
    <location>
        <begin position="196"/>
        <end position="215"/>
    </location>
</feature>
<keyword evidence="3" id="KW-1185">Reference proteome</keyword>
<reference evidence="2" key="2">
    <citation type="submission" date="2015-02" db="UniProtKB">
        <authorList>
            <consortium name="EnsemblMetazoa"/>
        </authorList>
    </citation>
    <scope>IDENTIFICATION</scope>
</reference>
<name>T1IJG4_STRMM</name>
<dbReference type="Proteomes" id="UP000014500">
    <property type="component" value="Unassembled WGS sequence"/>
</dbReference>